<gene>
    <name evidence="2" type="ordered locus">Sterm_1131</name>
</gene>
<organism evidence="2 3">
    <name type="scientific">Sebaldella termitidis (strain ATCC 33386 / NCTC 11300)</name>
    <dbReference type="NCBI Taxonomy" id="526218"/>
    <lineage>
        <taxon>Bacteria</taxon>
        <taxon>Fusobacteriati</taxon>
        <taxon>Fusobacteriota</taxon>
        <taxon>Fusobacteriia</taxon>
        <taxon>Fusobacteriales</taxon>
        <taxon>Leptotrichiaceae</taxon>
        <taxon>Sebaldella</taxon>
    </lineage>
</organism>
<dbReference type="PANTHER" id="PTHR33990">
    <property type="entry name" value="PROTEIN YJDN-RELATED"/>
    <property type="match status" value="1"/>
</dbReference>
<evidence type="ECO:0000313" key="3">
    <source>
        <dbReference type="Proteomes" id="UP000000845"/>
    </source>
</evidence>
<dbReference type="SUPFAM" id="SSF54593">
    <property type="entry name" value="Glyoxalase/Bleomycin resistance protein/Dihydroxybiphenyl dioxygenase"/>
    <property type="match status" value="1"/>
</dbReference>
<reference evidence="2 3" key="2">
    <citation type="journal article" date="2010" name="Stand. Genomic Sci.">
        <title>Complete genome sequence of Sebaldella termitidis type strain (NCTC 11300).</title>
        <authorList>
            <person name="Harmon-Smith M."/>
            <person name="Celia L."/>
            <person name="Chertkov O."/>
            <person name="Lapidus A."/>
            <person name="Copeland A."/>
            <person name="Glavina Del Rio T."/>
            <person name="Nolan M."/>
            <person name="Lucas S."/>
            <person name="Tice H."/>
            <person name="Cheng J.F."/>
            <person name="Han C."/>
            <person name="Detter J.C."/>
            <person name="Bruce D."/>
            <person name="Goodwin L."/>
            <person name="Pitluck S."/>
            <person name="Pati A."/>
            <person name="Liolios K."/>
            <person name="Ivanova N."/>
            <person name="Mavromatis K."/>
            <person name="Mikhailova N."/>
            <person name="Chen A."/>
            <person name="Palaniappan K."/>
            <person name="Land M."/>
            <person name="Hauser L."/>
            <person name="Chang Y.J."/>
            <person name="Jeffries C.D."/>
            <person name="Brettin T."/>
            <person name="Goker M."/>
            <person name="Beck B."/>
            <person name="Bristow J."/>
            <person name="Eisen J.A."/>
            <person name="Markowitz V."/>
            <person name="Hugenholtz P."/>
            <person name="Kyrpides N.C."/>
            <person name="Klenk H.P."/>
            <person name="Chen F."/>
        </authorList>
    </citation>
    <scope>NUCLEOTIDE SEQUENCE [LARGE SCALE GENOMIC DNA]</scope>
    <source>
        <strain evidence="3">ATCC 33386 / NCTC 11300</strain>
    </source>
</reference>
<protein>
    <submittedName>
        <fullName evidence="2">3-demethylubiquinone-9 3-methyltransferase</fullName>
    </submittedName>
</protein>
<evidence type="ECO:0000313" key="2">
    <source>
        <dbReference type="EMBL" id="ACZ07999.1"/>
    </source>
</evidence>
<dbReference type="CDD" id="cd06588">
    <property type="entry name" value="PhnB_like"/>
    <property type="match status" value="1"/>
</dbReference>
<sequence length="139" mass="15670">MAKITPYFLFNGNCREAMEFYGKIFKAEPIFETFSEVKSENDPALTDETKNLISHGELKIGGETIMFADVPPAYNYNFGNNIVTAYRSSSLEDIKEVFSQLENGGNATMPLQRTPWSECYGSVTDKFGLSWNLNHDTTL</sequence>
<dbReference type="KEGG" id="str:Sterm_1131"/>
<dbReference type="InterPro" id="IPR028973">
    <property type="entry name" value="PhnB-like"/>
</dbReference>
<dbReference type="Pfam" id="PF06983">
    <property type="entry name" value="3-dmu-9_3-mt"/>
    <property type="match status" value="1"/>
</dbReference>
<proteinExistence type="predicted"/>
<dbReference type="EMBL" id="CP001739">
    <property type="protein sequence ID" value="ACZ07999.1"/>
    <property type="molecule type" value="Genomic_DNA"/>
</dbReference>
<evidence type="ECO:0000259" key="1">
    <source>
        <dbReference type="Pfam" id="PF06983"/>
    </source>
</evidence>
<dbReference type="eggNOG" id="COG2764">
    <property type="taxonomic scope" value="Bacteria"/>
</dbReference>
<dbReference type="Proteomes" id="UP000000845">
    <property type="component" value="Chromosome"/>
</dbReference>
<dbReference type="STRING" id="526218.Sterm_1131"/>
<dbReference type="Gene3D" id="3.10.180.10">
    <property type="entry name" value="2,3-Dihydroxybiphenyl 1,2-Dioxygenase, domain 1"/>
    <property type="match status" value="1"/>
</dbReference>
<feature type="domain" description="PhnB-like" evidence="1">
    <location>
        <begin position="3"/>
        <end position="133"/>
    </location>
</feature>
<dbReference type="HOGENOM" id="CLU_046006_17_3_0"/>
<name>D1AFW4_SEBTE</name>
<dbReference type="RefSeq" id="WP_012860595.1">
    <property type="nucleotide sequence ID" value="NC_013517.1"/>
</dbReference>
<dbReference type="InterPro" id="IPR029068">
    <property type="entry name" value="Glyas_Bleomycin-R_OHBP_Dase"/>
</dbReference>
<accession>D1AFW4</accession>
<dbReference type="AlphaFoldDB" id="D1AFW4"/>
<reference evidence="3" key="1">
    <citation type="submission" date="2009-09" db="EMBL/GenBank/DDBJ databases">
        <title>The complete chromosome of Sebaldella termitidis ATCC 33386.</title>
        <authorList>
            <consortium name="US DOE Joint Genome Institute (JGI-PGF)"/>
            <person name="Lucas S."/>
            <person name="Copeland A."/>
            <person name="Lapidus A."/>
            <person name="Glavina del Rio T."/>
            <person name="Dalin E."/>
            <person name="Tice H."/>
            <person name="Bruce D."/>
            <person name="Goodwin L."/>
            <person name="Pitluck S."/>
            <person name="Kyrpides N."/>
            <person name="Mavromatis K."/>
            <person name="Ivanova N."/>
            <person name="Mikhailova N."/>
            <person name="Sims D."/>
            <person name="Meincke L."/>
            <person name="Brettin T."/>
            <person name="Detter J.C."/>
            <person name="Han C."/>
            <person name="Larimer F."/>
            <person name="Land M."/>
            <person name="Hauser L."/>
            <person name="Markowitz V."/>
            <person name="Cheng J.F."/>
            <person name="Hugenholtz P."/>
            <person name="Woyke T."/>
            <person name="Wu D."/>
            <person name="Eisen J.A."/>
        </authorList>
    </citation>
    <scope>NUCLEOTIDE SEQUENCE [LARGE SCALE GENOMIC DNA]</scope>
    <source>
        <strain evidence="3">ATCC 33386 / NCTC 11300</strain>
    </source>
</reference>
<dbReference type="PANTHER" id="PTHR33990:SF1">
    <property type="entry name" value="PROTEIN YJDN"/>
    <property type="match status" value="1"/>
</dbReference>
<keyword evidence="3" id="KW-1185">Reference proteome</keyword>